<comment type="caution">
    <text evidence="1">The sequence shown here is derived from an EMBL/GenBank/DDBJ whole genome shotgun (WGS) entry which is preliminary data.</text>
</comment>
<dbReference type="Proteomes" id="UP001386955">
    <property type="component" value="Unassembled WGS sequence"/>
</dbReference>
<reference evidence="1 2" key="1">
    <citation type="submission" date="2024-01" db="EMBL/GenBank/DDBJ databases">
        <title>The genomes of 5 underutilized Papilionoideae crops provide insights into root nodulation and disease resistanc.</title>
        <authorList>
            <person name="Jiang F."/>
        </authorList>
    </citation>
    <scope>NUCLEOTIDE SEQUENCE [LARGE SCALE GENOMIC DNA]</scope>
    <source>
        <strain evidence="1">DUOXIRENSHENG_FW03</strain>
        <tissue evidence="1">Leaves</tissue>
    </source>
</reference>
<accession>A0AAN9SMH2</accession>
<protein>
    <submittedName>
        <fullName evidence="1">Uncharacterized protein</fullName>
    </submittedName>
</protein>
<organism evidence="1 2">
    <name type="scientific">Psophocarpus tetragonolobus</name>
    <name type="common">Winged bean</name>
    <name type="synonym">Dolichos tetragonolobus</name>
    <dbReference type="NCBI Taxonomy" id="3891"/>
    <lineage>
        <taxon>Eukaryota</taxon>
        <taxon>Viridiplantae</taxon>
        <taxon>Streptophyta</taxon>
        <taxon>Embryophyta</taxon>
        <taxon>Tracheophyta</taxon>
        <taxon>Spermatophyta</taxon>
        <taxon>Magnoliopsida</taxon>
        <taxon>eudicotyledons</taxon>
        <taxon>Gunneridae</taxon>
        <taxon>Pentapetalae</taxon>
        <taxon>rosids</taxon>
        <taxon>fabids</taxon>
        <taxon>Fabales</taxon>
        <taxon>Fabaceae</taxon>
        <taxon>Papilionoideae</taxon>
        <taxon>50 kb inversion clade</taxon>
        <taxon>NPAAA clade</taxon>
        <taxon>indigoferoid/millettioid clade</taxon>
        <taxon>Phaseoleae</taxon>
        <taxon>Psophocarpus</taxon>
    </lineage>
</organism>
<dbReference type="EMBL" id="JAYMYS010000003">
    <property type="protein sequence ID" value="KAK7400829.1"/>
    <property type="molecule type" value="Genomic_DNA"/>
</dbReference>
<dbReference type="AlphaFoldDB" id="A0AAN9SMH2"/>
<sequence>MGENLQVVLVRDIYKIVLPALLSPSFACEIQIICQKGEQHVAKPVCGNKQYNPPLPSLFSLPSSSLFFSSSFQFHKSQPFSSLLSLTSQFNEHPKPNTHVLATCPLKLPSFFFFFPHKSTSPKASTLFKTLFKV</sequence>
<name>A0AAN9SMH2_PSOTE</name>
<keyword evidence="2" id="KW-1185">Reference proteome</keyword>
<gene>
    <name evidence="1" type="ORF">VNO78_12136</name>
</gene>
<proteinExistence type="predicted"/>
<evidence type="ECO:0000313" key="1">
    <source>
        <dbReference type="EMBL" id="KAK7400829.1"/>
    </source>
</evidence>
<evidence type="ECO:0000313" key="2">
    <source>
        <dbReference type="Proteomes" id="UP001386955"/>
    </source>
</evidence>